<dbReference type="AlphaFoldDB" id="A0AAV4QN64"/>
<proteinExistence type="predicted"/>
<keyword evidence="2" id="KW-1185">Reference proteome</keyword>
<accession>A0AAV4QN64</accession>
<dbReference type="Proteomes" id="UP001054945">
    <property type="component" value="Unassembled WGS sequence"/>
</dbReference>
<organism evidence="1 2">
    <name type="scientific">Caerostris extrusa</name>
    <name type="common">Bark spider</name>
    <name type="synonym">Caerostris bankana</name>
    <dbReference type="NCBI Taxonomy" id="172846"/>
    <lineage>
        <taxon>Eukaryota</taxon>
        <taxon>Metazoa</taxon>
        <taxon>Ecdysozoa</taxon>
        <taxon>Arthropoda</taxon>
        <taxon>Chelicerata</taxon>
        <taxon>Arachnida</taxon>
        <taxon>Araneae</taxon>
        <taxon>Araneomorphae</taxon>
        <taxon>Entelegynae</taxon>
        <taxon>Araneoidea</taxon>
        <taxon>Araneidae</taxon>
        <taxon>Caerostris</taxon>
    </lineage>
</organism>
<evidence type="ECO:0000313" key="2">
    <source>
        <dbReference type="Proteomes" id="UP001054945"/>
    </source>
</evidence>
<comment type="caution">
    <text evidence="1">The sequence shown here is derived from an EMBL/GenBank/DDBJ whole genome shotgun (WGS) entry which is preliminary data.</text>
</comment>
<evidence type="ECO:0000313" key="1">
    <source>
        <dbReference type="EMBL" id="GIY10381.1"/>
    </source>
</evidence>
<dbReference type="EMBL" id="BPLR01006514">
    <property type="protein sequence ID" value="GIY10381.1"/>
    <property type="molecule type" value="Genomic_DNA"/>
</dbReference>
<gene>
    <name evidence="1" type="ORF">CEXT_384231</name>
</gene>
<reference evidence="1 2" key="1">
    <citation type="submission" date="2021-06" db="EMBL/GenBank/DDBJ databases">
        <title>Caerostris extrusa draft genome.</title>
        <authorList>
            <person name="Kono N."/>
            <person name="Arakawa K."/>
        </authorList>
    </citation>
    <scope>NUCLEOTIDE SEQUENCE [LARGE SCALE GENOMIC DNA]</scope>
</reference>
<name>A0AAV4QN64_CAEEX</name>
<protein>
    <submittedName>
        <fullName evidence="1">Uncharacterized protein</fullName>
    </submittedName>
</protein>
<sequence>MSTFRVIYHFKPTCGQGQSIKNLMTVQDIDTPARTEWSLNEDRNTHHFIITETTFCKEKVHPPNTDLDSFLAAECNAIPGLVNLESNFQLSKESTDLKNEKSLSKPIIKVAPMNDDSRGEILISVPLKVIFKTFQVPPVCVLHMQT</sequence>